<dbReference type="Proteomes" id="UP000235371">
    <property type="component" value="Unassembled WGS sequence"/>
</dbReference>
<proteinExistence type="predicted"/>
<dbReference type="SUPFAM" id="SSF54909">
    <property type="entry name" value="Dimeric alpha+beta barrel"/>
    <property type="match status" value="1"/>
</dbReference>
<evidence type="ECO:0000313" key="2">
    <source>
        <dbReference type="Proteomes" id="UP000235371"/>
    </source>
</evidence>
<keyword evidence="2" id="KW-1185">Reference proteome</keyword>
<gene>
    <name evidence="1" type="ORF">K444DRAFT_718323</name>
</gene>
<evidence type="ECO:0008006" key="3">
    <source>
        <dbReference type="Google" id="ProtNLM"/>
    </source>
</evidence>
<dbReference type="InParanoid" id="A0A2J6TJ43"/>
<name>A0A2J6TJ43_9HELO</name>
<organism evidence="1 2">
    <name type="scientific">Hyaloscypha bicolor E</name>
    <dbReference type="NCBI Taxonomy" id="1095630"/>
    <lineage>
        <taxon>Eukaryota</taxon>
        <taxon>Fungi</taxon>
        <taxon>Dikarya</taxon>
        <taxon>Ascomycota</taxon>
        <taxon>Pezizomycotina</taxon>
        <taxon>Leotiomycetes</taxon>
        <taxon>Helotiales</taxon>
        <taxon>Hyaloscyphaceae</taxon>
        <taxon>Hyaloscypha</taxon>
        <taxon>Hyaloscypha bicolor</taxon>
    </lineage>
</organism>
<dbReference type="GeneID" id="36596499"/>
<dbReference type="RefSeq" id="XP_024739943.1">
    <property type="nucleotide sequence ID" value="XM_024888423.1"/>
</dbReference>
<dbReference type="AlphaFoldDB" id="A0A2J6TJ43"/>
<protein>
    <recommendedName>
        <fullName evidence="3">YCII-related domain-containing protein</fullName>
    </recommendedName>
</protein>
<dbReference type="EMBL" id="KZ613783">
    <property type="protein sequence ID" value="PMD63039.1"/>
    <property type="molecule type" value="Genomic_DNA"/>
</dbReference>
<dbReference type="OrthoDB" id="3933054at2759"/>
<dbReference type="InterPro" id="IPR011008">
    <property type="entry name" value="Dimeric_a/b-barrel"/>
</dbReference>
<evidence type="ECO:0000313" key="1">
    <source>
        <dbReference type="EMBL" id="PMD63039.1"/>
    </source>
</evidence>
<reference evidence="1 2" key="1">
    <citation type="submission" date="2016-04" db="EMBL/GenBank/DDBJ databases">
        <title>A degradative enzymes factory behind the ericoid mycorrhizal symbiosis.</title>
        <authorList>
            <consortium name="DOE Joint Genome Institute"/>
            <person name="Martino E."/>
            <person name="Morin E."/>
            <person name="Grelet G."/>
            <person name="Kuo A."/>
            <person name="Kohler A."/>
            <person name="Daghino S."/>
            <person name="Barry K."/>
            <person name="Choi C."/>
            <person name="Cichocki N."/>
            <person name="Clum A."/>
            <person name="Copeland A."/>
            <person name="Hainaut M."/>
            <person name="Haridas S."/>
            <person name="Labutti K."/>
            <person name="Lindquist E."/>
            <person name="Lipzen A."/>
            <person name="Khouja H.-R."/>
            <person name="Murat C."/>
            <person name="Ohm R."/>
            <person name="Olson A."/>
            <person name="Spatafora J."/>
            <person name="Veneault-Fourrey C."/>
            <person name="Henrissat B."/>
            <person name="Grigoriev I."/>
            <person name="Martin F."/>
            <person name="Perotto S."/>
        </authorList>
    </citation>
    <scope>NUCLEOTIDE SEQUENCE [LARGE SCALE GENOMIC DNA]</scope>
    <source>
        <strain evidence="1 2">E</strain>
    </source>
</reference>
<sequence length="97" mass="10935">MPRFIIFVRGSFDSEAEFNPDPEMMKVMGDSIRCVHPLYNATMRKAGILLSAEGLHHSSRDSRRIVFQSSGPPTIQSGPFPADELVQGFWIVRQGRK</sequence>
<dbReference type="Gene3D" id="3.30.70.1060">
    <property type="entry name" value="Dimeric alpha+beta barrel"/>
    <property type="match status" value="1"/>
</dbReference>
<accession>A0A2J6TJ43</accession>